<dbReference type="RefSeq" id="WP_139292100.1">
    <property type="nucleotide sequence ID" value="NZ_MLCB01000091.1"/>
</dbReference>
<evidence type="ECO:0000313" key="3">
    <source>
        <dbReference type="Proteomes" id="UP000184514"/>
    </source>
</evidence>
<dbReference type="Gene3D" id="3.20.20.220">
    <property type="match status" value="1"/>
</dbReference>
<evidence type="ECO:0000256" key="1">
    <source>
        <dbReference type="ARBA" id="ARBA00023002"/>
    </source>
</evidence>
<dbReference type="GO" id="GO:0016491">
    <property type="term" value="F:oxidoreductase activity"/>
    <property type="evidence" value="ECO:0007669"/>
    <property type="project" value="UniProtKB-KW"/>
</dbReference>
<evidence type="ECO:0008006" key="4">
    <source>
        <dbReference type="Google" id="ProtNLM"/>
    </source>
</evidence>
<gene>
    <name evidence="2" type="ORF">PFRI_11860</name>
</gene>
<organism evidence="2 3">
    <name type="scientific">Planktotalea frisia</name>
    <dbReference type="NCBI Taxonomy" id="696762"/>
    <lineage>
        <taxon>Bacteria</taxon>
        <taxon>Pseudomonadati</taxon>
        <taxon>Pseudomonadota</taxon>
        <taxon>Alphaproteobacteria</taxon>
        <taxon>Rhodobacterales</taxon>
        <taxon>Paracoccaceae</taxon>
        <taxon>Planktotalea</taxon>
    </lineage>
</organism>
<dbReference type="EMBL" id="MLCB01000091">
    <property type="protein sequence ID" value="OJI94637.1"/>
    <property type="molecule type" value="Genomic_DNA"/>
</dbReference>
<comment type="caution">
    <text evidence="2">The sequence shown here is derived from an EMBL/GenBank/DDBJ whole genome shotgun (WGS) entry which is preliminary data.</text>
</comment>
<keyword evidence="1" id="KW-0560">Oxidoreductase</keyword>
<dbReference type="InterPro" id="IPR029041">
    <property type="entry name" value="FAD-linked_oxidoreductase-like"/>
</dbReference>
<dbReference type="STRING" id="696762.PFRI_11860"/>
<dbReference type="SUPFAM" id="SSF51730">
    <property type="entry name" value="FAD-linked oxidoreductase"/>
    <property type="match status" value="1"/>
</dbReference>
<sequence>MTQKEETVGTRRRGTPVGCFSSLRYLSLEATPKTVCGIVGVAPRLPAGTPVNIAWLDGSTSDDRLTVAHQLRNSGLSPVPIISARRVTSKADLFAITEHLVSEVAPTQYMVVGGDPRDSAGPFDTAADLFSSDWLDVFGIDHVVLPGFPEGNRAAPKVDSAAALFDKLSVLKRRGCNVEITTQLAMDSDKILGWIKRLRDHGFSDLVRIGLVGPAPLVTVKRYLNLFDLDAARLEEASEDGAGTVQFSPLFKALEDGFAAAGAGKVGVHLYPFGGANSALDWFSAVTERGDGNQEVR</sequence>
<dbReference type="OrthoDB" id="9812555at2"/>
<keyword evidence="3" id="KW-1185">Reference proteome</keyword>
<accession>A0A1L9NZE1</accession>
<protein>
    <recommendedName>
        <fullName evidence="4">Methylenetetrahydrofolate reductase (NAD(P)H)</fullName>
    </recommendedName>
</protein>
<reference evidence="2 3" key="1">
    <citation type="submission" date="2016-10" db="EMBL/GenBank/DDBJ databases">
        <title>Genome sequence of Planktotalea frisia SH6-1.</title>
        <authorList>
            <person name="Poehlein A."/>
            <person name="Bakenhus I."/>
            <person name="Voget S."/>
            <person name="Brinkhoff T."/>
            <person name="Simon M."/>
        </authorList>
    </citation>
    <scope>NUCLEOTIDE SEQUENCE [LARGE SCALE GENOMIC DNA]</scope>
    <source>
        <strain evidence="2 3">SH6-1</strain>
    </source>
</reference>
<dbReference type="Proteomes" id="UP000184514">
    <property type="component" value="Unassembled WGS sequence"/>
</dbReference>
<dbReference type="AlphaFoldDB" id="A0A1L9NZE1"/>
<proteinExistence type="predicted"/>
<name>A0A1L9NZE1_9RHOB</name>
<evidence type="ECO:0000313" key="2">
    <source>
        <dbReference type="EMBL" id="OJI94637.1"/>
    </source>
</evidence>